<dbReference type="Pfam" id="PF00589">
    <property type="entry name" value="Phage_integrase"/>
    <property type="match status" value="1"/>
</dbReference>
<dbReference type="Gene3D" id="1.10.443.10">
    <property type="entry name" value="Intergrase catalytic core"/>
    <property type="match status" value="1"/>
</dbReference>
<organism evidence="5">
    <name type="scientific">marine sediment metagenome</name>
    <dbReference type="NCBI Taxonomy" id="412755"/>
    <lineage>
        <taxon>unclassified sequences</taxon>
        <taxon>metagenomes</taxon>
        <taxon>ecological metagenomes</taxon>
    </lineage>
</organism>
<dbReference type="EMBL" id="LAZR01017409">
    <property type="protein sequence ID" value="KKM00547.1"/>
    <property type="molecule type" value="Genomic_DNA"/>
</dbReference>
<dbReference type="InterPro" id="IPR004107">
    <property type="entry name" value="Integrase_SAM-like_N"/>
</dbReference>
<evidence type="ECO:0000259" key="3">
    <source>
        <dbReference type="PROSITE" id="PS51898"/>
    </source>
</evidence>
<dbReference type="PROSITE" id="PS51900">
    <property type="entry name" value="CB"/>
    <property type="match status" value="1"/>
</dbReference>
<reference evidence="5" key="1">
    <citation type="journal article" date="2015" name="Nature">
        <title>Complex archaea that bridge the gap between prokaryotes and eukaryotes.</title>
        <authorList>
            <person name="Spang A."/>
            <person name="Saw J.H."/>
            <person name="Jorgensen S.L."/>
            <person name="Zaremba-Niedzwiedzka K."/>
            <person name="Martijn J."/>
            <person name="Lind A.E."/>
            <person name="van Eijk R."/>
            <person name="Schleper C."/>
            <person name="Guy L."/>
            <person name="Ettema T.J."/>
        </authorList>
    </citation>
    <scope>NUCLEOTIDE SEQUENCE</scope>
</reference>
<evidence type="ECO:0008006" key="6">
    <source>
        <dbReference type="Google" id="ProtNLM"/>
    </source>
</evidence>
<dbReference type="PROSITE" id="PS51898">
    <property type="entry name" value="TYR_RECOMBINASE"/>
    <property type="match status" value="1"/>
</dbReference>
<dbReference type="InterPro" id="IPR044068">
    <property type="entry name" value="CB"/>
</dbReference>
<dbReference type="GO" id="GO:0003677">
    <property type="term" value="F:DNA binding"/>
    <property type="evidence" value="ECO:0007669"/>
    <property type="project" value="UniProtKB-KW"/>
</dbReference>
<evidence type="ECO:0000256" key="2">
    <source>
        <dbReference type="ARBA" id="ARBA00023172"/>
    </source>
</evidence>
<dbReference type="Pfam" id="PF02899">
    <property type="entry name" value="Phage_int_SAM_1"/>
    <property type="match status" value="1"/>
</dbReference>
<dbReference type="InterPro" id="IPR050090">
    <property type="entry name" value="Tyrosine_recombinase_XerCD"/>
</dbReference>
<evidence type="ECO:0000313" key="5">
    <source>
        <dbReference type="EMBL" id="KKM00547.1"/>
    </source>
</evidence>
<feature type="domain" description="Tyr recombinase" evidence="3">
    <location>
        <begin position="26"/>
        <end position="215"/>
    </location>
</feature>
<dbReference type="GO" id="GO:0015074">
    <property type="term" value="P:DNA integration"/>
    <property type="evidence" value="ECO:0007669"/>
    <property type="project" value="InterPro"/>
</dbReference>
<dbReference type="InterPro" id="IPR011010">
    <property type="entry name" value="DNA_brk_join_enz"/>
</dbReference>
<dbReference type="PANTHER" id="PTHR30349:SF41">
    <property type="entry name" value="INTEGRASE_RECOMBINASE PROTEIN MJ0367-RELATED"/>
    <property type="match status" value="1"/>
</dbReference>
<dbReference type="InterPro" id="IPR013762">
    <property type="entry name" value="Integrase-like_cat_sf"/>
</dbReference>
<evidence type="ECO:0000256" key="1">
    <source>
        <dbReference type="ARBA" id="ARBA00023125"/>
    </source>
</evidence>
<name>A0A0F9HBR6_9ZZZZ</name>
<dbReference type="GO" id="GO:0006310">
    <property type="term" value="P:DNA recombination"/>
    <property type="evidence" value="ECO:0007669"/>
    <property type="project" value="UniProtKB-KW"/>
</dbReference>
<gene>
    <name evidence="5" type="ORF">LCGC14_1803310</name>
</gene>
<comment type="caution">
    <text evidence="5">The sequence shown here is derived from an EMBL/GenBank/DDBJ whole genome shotgun (WGS) entry which is preliminary data.</text>
</comment>
<protein>
    <recommendedName>
        <fullName evidence="6">Tyr recombinase domain-containing protein</fullName>
    </recommendedName>
</protein>
<dbReference type="SUPFAM" id="SSF56349">
    <property type="entry name" value="DNA breaking-rejoining enzymes"/>
    <property type="match status" value="1"/>
</dbReference>
<dbReference type="AlphaFoldDB" id="A0A0F9HBR6"/>
<proteinExistence type="predicted"/>
<accession>A0A0F9HBR6</accession>
<keyword evidence="2" id="KW-0233">DNA recombination</keyword>
<dbReference type="InterPro" id="IPR002104">
    <property type="entry name" value="Integrase_catalytic"/>
</dbReference>
<dbReference type="PANTHER" id="PTHR30349">
    <property type="entry name" value="PHAGE INTEGRASE-RELATED"/>
    <property type="match status" value="1"/>
</dbReference>
<feature type="domain" description="Core-binding (CB)" evidence="4">
    <location>
        <begin position="4"/>
        <end position="97"/>
    </location>
</feature>
<sequence>MNPTNFSRYLTDFFPIYLTTQKNVSKNTIYSYRDTFKLLLKYCQEVKGIAIERISIGSLTAELIKDFLNWLEHERKCSISTRNQRLASIHSFFRYIQGEEPAGIHHFQQVISILENDLSKQWKNQYPLFKNNQHNKLTREGIAYILDKYAKMASAKSQIVPKRLSPHVLRHSKAMHLLQAGVNLIYIRDFLGHVDLKTTELYARTDTETKRKALENAYPDIVTGQLPDWSKDKELLTWLSELK</sequence>
<keyword evidence="1" id="KW-0238">DNA-binding</keyword>
<evidence type="ECO:0000259" key="4">
    <source>
        <dbReference type="PROSITE" id="PS51900"/>
    </source>
</evidence>